<dbReference type="EMBL" id="JAAOAO010000279">
    <property type="protein sequence ID" value="KAF5550917.1"/>
    <property type="molecule type" value="Genomic_DNA"/>
</dbReference>
<evidence type="ECO:0000256" key="1">
    <source>
        <dbReference type="SAM" id="SignalP"/>
    </source>
</evidence>
<protein>
    <submittedName>
        <fullName evidence="2">Uncharacterized protein</fullName>
    </submittedName>
</protein>
<comment type="caution">
    <text evidence="2">The sequence shown here is derived from an EMBL/GenBank/DDBJ whole genome shotgun (WGS) entry which is preliminary data.</text>
</comment>
<feature type="signal peptide" evidence="1">
    <location>
        <begin position="1"/>
        <end position="17"/>
    </location>
</feature>
<evidence type="ECO:0000313" key="2">
    <source>
        <dbReference type="EMBL" id="KAF5550917.1"/>
    </source>
</evidence>
<evidence type="ECO:0000313" key="3">
    <source>
        <dbReference type="Proteomes" id="UP000574317"/>
    </source>
</evidence>
<name>A0A8H5J9K2_9HYPO</name>
<dbReference type="AlphaFoldDB" id="A0A8H5J9K2"/>
<keyword evidence="1" id="KW-0732">Signal</keyword>
<sequence>MKYSTIAIIALVQGISAAPSLMEQMQGGKSKVETTDQDISLVWPVRQGNVPLLTLIYSLSFQVSQAPMQKEERPAFKVDVCWDQCREKEPSCWIGMYPDKKVRSPG</sequence>
<proteinExistence type="predicted"/>
<reference evidence="2 3" key="1">
    <citation type="submission" date="2020-05" db="EMBL/GenBank/DDBJ databases">
        <title>Identification and distribution of gene clusters putatively required for synthesis of sphingolipid metabolism inhibitors in phylogenetically diverse species of the filamentous fungus Fusarium.</title>
        <authorList>
            <person name="Kim H.-S."/>
            <person name="Busman M."/>
            <person name="Brown D.W."/>
            <person name="Divon H."/>
            <person name="Uhlig S."/>
            <person name="Proctor R.H."/>
        </authorList>
    </citation>
    <scope>NUCLEOTIDE SEQUENCE [LARGE SCALE GENOMIC DNA]</scope>
    <source>
        <strain evidence="2 3">NRRL 25196</strain>
    </source>
</reference>
<feature type="chain" id="PRO_5034995733" evidence="1">
    <location>
        <begin position="18"/>
        <end position="106"/>
    </location>
</feature>
<keyword evidence="3" id="KW-1185">Reference proteome</keyword>
<dbReference type="Proteomes" id="UP000574317">
    <property type="component" value="Unassembled WGS sequence"/>
</dbReference>
<accession>A0A8H5J9K2</accession>
<organism evidence="2 3">
    <name type="scientific">Fusarium napiforme</name>
    <dbReference type="NCBI Taxonomy" id="42672"/>
    <lineage>
        <taxon>Eukaryota</taxon>
        <taxon>Fungi</taxon>
        <taxon>Dikarya</taxon>
        <taxon>Ascomycota</taxon>
        <taxon>Pezizomycotina</taxon>
        <taxon>Sordariomycetes</taxon>
        <taxon>Hypocreomycetidae</taxon>
        <taxon>Hypocreales</taxon>
        <taxon>Nectriaceae</taxon>
        <taxon>Fusarium</taxon>
        <taxon>Fusarium fujikuroi species complex</taxon>
    </lineage>
</organism>
<gene>
    <name evidence="2" type="ORF">FNAPI_7592</name>
</gene>